<keyword evidence="3 8" id="KW-1133">Transmembrane helix</keyword>
<feature type="compositionally biased region" description="Polar residues" evidence="7">
    <location>
        <begin position="605"/>
        <end position="623"/>
    </location>
</feature>
<dbReference type="SUPFAM" id="SSF63380">
    <property type="entry name" value="Riboflavin synthase domain-like"/>
    <property type="match status" value="1"/>
</dbReference>
<keyword evidence="11" id="KW-1185">Reference proteome</keyword>
<feature type="transmembrane region" description="Helical" evidence="8">
    <location>
        <begin position="424"/>
        <end position="449"/>
    </location>
</feature>
<evidence type="ECO:0000313" key="11">
    <source>
        <dbReference type="Proteomes" id="UP000827284"/>
    </source>
</evidence>
<protein>
    <recommendedName>
        <fullName evidence="9">FAD-binding FR-type domain-containing protein</fullName>
    </recommendedName>
</protein>
<dbReference type="PANTHER" id="PTHR11972">
    <property type="entry name" value="NADPH OXIDASE"/>
    <property type="match status" value="1"/>
</dbReference>
<feature type="domain" description="FAD-binding FR-type" evidence="9">
    <location>
        <begin position="303"/>
        <end position="417"/>
    </location>
</feature>
<comment type="subcellular location">
    <subcellularLocation>
        <location evidence="1">Membrane</location>
        <topology evidence="1">Multi-pass membrane protein</topology>
    </subcellularLocation>
</comment>
<evidence type="ECO:0000256" key="3">
    <source>
        <dbReference type="ARBA" id="ARBA00022989"/>
    </source>
</evidence>
<keyword evidence="2 8" id="KW-0812">Transmembrane</keyword>
<dbReference type="EMBL" id="BQFW01000006">
    <property type="protein sequence ID" value="GJJ72391.1"/>
    <property type="molecule type" value="Genomic_DNA"/>
</dbReference>
<keyword evidence="5" id="KW-0406">Ion transport</keyword>
<dbReference type="CDD" id="cd06186">
    <property type="entry name" value="NOX_Duox_like_FAD_NADP"/>
    <property type="match status" value="1"/>
</dbReference>
<evidence type="ECO:0000256" key="8">
    <source>
        <dbReference type="SAM" id="Phobius"/>
    </source>
</evidence>
<dbReference type="GO" id="GO:0006811">
    <property type="term" value="P:monoatomic ion transport"/>
    <property type="evidence" value="ECO:0007669"/>
    <property type="project" value="UniProtKB-KW"/>
</dbReference>
<evidence type="ECO:0000256" key="1">
    <source>
        <dbReference type="ARBA" id="ARBA00004141"/>
    </source>
</evidence>
<dbReference type="GO" id="GO:0005886">
    <property type="term" value="C:plasma membrane"/>
    <property type="evidence" value="ECO:0007669"/>
    <property type="project" value="TreeGrafter"/>
</dbReference>
<dbReference type="Gene3D" id="3.40.50.80">
    <property type="entry name" value="Nucleotide-binding domain of ferredoxin-NADP reductase (FNR) module"/>
    <property type="match status" value="1"/>
</dbReference>
<feature type="transmembrane region" description="Helical" evidence="8">
    <location>
        <begin position="109"/>
        <end position="130"/>
    </location>
</feature>
<comment type="caution">
    <text evidence="10">The sequence shown here is derived from an EMBL/GenBank/DDBJ whole genome shotgun (WGS) entry which is preliminary data.</text>
</comment>
<dbReference type="PROSITE" id="PS51384">
    <property type="entry name" value="FAD_FR"/>
    <property type="match status" value="1"/>
</dbReference>
<dbReference type="PANTHER" id="PTHR11972:SF69">
    <property type="entry name" value="FERRIC REDUCTION OXIDASE 6-RELATED"/>
    <property type="match status" value="1"/>
</dbReference>
<evidence type="ECO:0000259" key="9">
    <source>
        <dbReference type="PROSITE" id="PS51384"/>
    </source>
</evidence>
<feature type="transmembrane region" description="Helical" evidence="8">
    <location>
        <begin position="233"/>
        <end position="250"/>
    </location>
</feature>
<dbReference type="Proteomes" id="UP000827284">
    <property type="component" value="Unassembled WGS sequence"/>
</dbReference>
<evidence type="ECO:0000256" key="6">
    <source>
        <dbReference type="ARBA" id="ARBA00023136"/>
    </source>
</evidence>
<dbReference type="InterPro" id="IPR039261">
    <property type="entry name" value="FNR_nucleotide-bd"/>
</dbReference>
<dbReference type="Pfam" id="PF01794">
    <property type="entry name" value="Ferric_reduct"/>
    <property type="match status" value="1"/>
</dbReference>
<feature type="transmembrane region" description="Helical" evidence="8">
    <location>
        <begin position="191"/>
        <end position="213"/>
    </location>
</feature>
<keyword evidence="5" id="KW-0813">Transport</keyword>
<name>A0A9P3H969_9FUNG</name>
<evidence type="ECO:0000256" key="7">
    <source>
        <dbReference type="SAM" id="MobiDB-lite"/>
    </source>
</evidence>
<feature type="region of interest" description="Disordered" evidence="7">
    <location>
        <begin position="589"/>
        <end position="631"/>
    </location>
</feature>
<dbReference type="InterPro" id="IPR050369">
    <property type="entry name" value="RBOH/FRE"/>
</dbReference>
<reference evidence="10" key="2">
    <citation type="journal article" date="2022" name="Microbiol. Resour. Announc.">
        <title>Whole-Genome Sequence of Entomortierella parvispora E1425, a Mucoromycotan Fungus Associated with Burkholderiaceae-Related Endosymbiotic Bacteria.</title>
        <authorList>
            <person name="Herlambang A."/>
            <person name="Guo Y."/>
            <person name="Takashima Y."/>
            <person name="Narisawa K."/>
            <person name="Ohta H."/>
            <person name="Nishizawa T."/>
        </authorList>
    </citation>
    <scope>NUCLEOTIDE SEQUENCE</scope>
    <source>
        <strain evidence="10">E1425</strain>
    </source>
</reference>
<sequence>MVSVIGVLQTVVISMCLACYVGWQFADYFMLWQANIKSHFVFGQIDLYWSVVCLLPILLGHFVTIWGNYFRATAQFEHSIAKVTTPANKHQQISFWERHDGWFGFTVKFWCLAGLITVMNLYWFILTTVLSRDGYVASLNNSTQATVRAIAYGSSQAVLLDLSIILFLVLRRSMLHALGFTYPELIPLHRWLGVTMLGWATIHGAFYSAWLTMTGQFTSNIAFTDKTRGTRDMPGVFAWFGMVIMAFFALPQFRRAVYPIFLYIHRAGTFVFMIGLMMHYPSVMLWYYALPGFVLFLLDRFVPKIMQARSISPIATCSLNTDADIIRVKFSSHEPMKPYYPGDYITVQVPGLGNIYHPFTIASYWPEDPYSMTLYMRVFGDSKFSWTKDLAKLCGNDDKRISIRANVDGVFGDRRHDYLKSETMIIFVAGAAITTFMALIKAIAAQIAASPEPLRMQLHLICTFRTRSELHAYGSFLHQITRDPRFTTWLHVEIYVSRPDKPQTLMGAHAHVVKNDIMVPGQTKKKDKKKRFASFKRTGTMLKRALSGRTIVEIPPPSLAANASAIEAEARSTDVSNISLERSSSVKSAVDTLNNQERLDESGITVDSSSSDQARGSNDNELSSIPEKPKMNMTYNENPLPTFQAAGTATVSKNLAKFDLLTSAVLVAVPMAIYYAIRTVKWEGSPHYCPTTKSKSSFTIFVCQWTYALLPGFFHLFAFLLLGYGGIYMARKAHRRSQTGGSDVETAVPYPDFAAEDEKISVEDGNWDEGDVVYSRGRMDVRKVIQSFVDLGIGSKVSHKSDQGPGAKQHRGLVSVFAGGPEGYVDMIERQCKKAAWSVEFHRETWAP</sequence>
<reference evidence="10" key="1">
    <citation type="submission" date="2021-11" db="EMBL/GenBank/DDBJ databases">
        <authorList>
            <person name="Herlambang A."/>
            <person name="Guo Y."/>
            <person name="Takashima Y."/>
            <person name="Nishizawa T."/>
        </authorList>
    </citation>
    <scope>NUCLEOTIDE SEQUENCE</scope>
    <source>
        <strain evidence="10">E1425</strain>
    </source>
</reference>
<proteinExistence type="predicted"/>
<dbReference type="SFLD" id="SFLDG01168">
    <property type="entry name" value="Ferric_reductase_subgroup_(FRE"/>
    <property type="match status" value="1"/>
</dbReference>
<evidence type="ECO:0000313" key="10">
    <source>
        <dbReference type="EMBL" id="GJJ72391.1"/>
    </source>
</evidence>
<keyword evidence="4" id="KW-0560">Oxidoreductase</keyword>
<dbReference type="InterPro" id="IPR013130">
    <property type="entry name" value="Fe3_Rdtase_TM_dom"/>
</dbReference>
<dbReference type="AlphaFoldDB" id="A0A9P3H969"/>
<dbReference type="InterPro" id="IPR017927">
    <property type="entry name" value="FAD-bd_FR_type"/>
</dbReference>
<evidence type="ECO:0000256" key="5">
    <source>
        <dbReference type="ARBA" id="ARBA00023065"/>
    </source>
</evidence>
<evidence type="ECO:0000256" key="4">
    <source>
        <dbReference type="ARBA" id="ARBA00023002"/>
    </source>
</evidence>
<feature type="transmembrane region" description="Helical" evidence="8">
    <location>
        <begin position="257"/>
        <end position="278"/>
    </location>
</feature>
<dbReference type="InterPro" id="IPR017938">
    <property type="entry name" value="Riboflavin_synthase-like_b-brl"/>
</dbReference>
<feature type="transmembrane region" description="Helical" evidence="8">
    <location>
        <begin position="284"/>
        <end position="302"/>
    </location>
</feature>
<organism evidence="10 11">
    <name type="scientific">Entomortierella parvispora</name>
    <dbReference type="NCBI Taxonomy" id="205924"/>
    <lineage>
        <taxon>Eukaryota</taxon>
        <taxon>Fungi</taxon>
        <taxon>Fungi incertae sedis</taxon>
        <taxon>Mucoromycota</taxon>
        <taxon>Mortierellomycotina</taxon>
        <taxon>Mortierellomycetes</taxon>
        <taxon>Mortierellales</taxon>
        <taxon>Mortierellaceae</taxon>
        <taxon>Entomortierella</taxon>
    </lineage>
</organism>
<accession>A0A9P3H969</accession>
<feature type="transmembrane region" description="Helical" evidence="8">
    <location>
        <begin position="150"/>
        <end position="170"/>
    </location>
</feature>
<dbReference type="GO" id="GO:0016491">
    <property type="term" value="F:oxidoreductase activity"/>
    <property type="evidence" value="ECO:0007669"/>
    <property type="project" value="UniProtKB-KW"/>
</dbReference>
<feature type="transmembrane region" description="Helical" evidence="8">
    <location>
        <begin position="705"/>
        <end position="727"/>
    </location>
</feature>
<dbReference type="SFLD" id="SFLDS00052">
    <property type="entry name" value="Ferric_Reductase_Domain"/>
    <property type="match status" value="1"/>
</dbReference>
<keyword evidence="6 8" id="KW-0472">Membrane</keyword>
<dbReference type="OrthoDB" id="10006946at2759"/>
<gene>
    <name evidence="10" type="ORF">EMPS_04748</name>
</gene>
<evidence type="ECO:0000256" key="2">
    <source>
        <dbReference type="ARBA" id="ARBA00022692"/>
    </source>
</evidence>
<feature type="transmembrane region" description="Helical" evidence="8">
    <location>
        <begin position="47"/>
        <end position="70"/>
    </location>
</feature>